<organism evidence="3 4">
    <name type="scientific">Ditylenchus dipsaci</name>
    <dbReference type="NCBI Taxonomy" id="166011"/>
    <lineage>
        <taxon>Eukaryota</taxon>
        <taxon>Metazoa</taxon>
        <taxon>Ecdysozoa</taxon>
        <taxon>Nematoda</taxon>
        <taxon>Chromadorea</taxon>
        <taxon>Rhabditida</taxon>
        <taxon>Tylenchina</taxon>
        <taxon>Tylenchomorpha</taxon>
        <taxon>Sphaerularioidea</taxon>
        <taxon>Anguinidae</taxon>
        <taxon>Anguininae</taxon>
        <taxon>Ditylenchus</taxon>
    </lineage>
</organism>
<dbReference type="WBParaSite" id="jg2952">
    <property type="protein sequence ID" value="jg2952"/>
    <property type="gene ID" value="jg2952"/>
</dbReference>
<evidence type="ECO:0000313" key="3">
    <source>
        <dbReference type="Proteomes" id="UP000887574"/>
    </source>
</evidence>
<dbReference type="AlphaFoldDB" id="A0A915E7R0"/>
<evidence type="ECO:0000313" key="4">
    <source>
        <dbReference type="WBParaSite" id="jg2952"/>
    </source>
</evidence>
<feature type="disulfide bond" evidence="2">
    <location>
        <begin position="20"/>
        <end position="38"/>
    </location>
</feature>
<keyword evidence="2" id="KW-1015">Disulfide bond</keyword>
<evidence type="ECO:0000256" key="2">
    <source>
        <dbReference type="PIRSR" id="PIRSR631098-51"/>
    </source>
</evidence>
<feature type="disulfide bond" evidence="2">
    <location>
        <begin position="4"/>
        <end position="42"/>
    </location>
</feature>
<dbReference type="Proteomes" id="UP000887574">
    <property type="component" value="Unplaced"/>
</dbReference>
<proteinExistence type="inferred from homology"/>
<dbReference type="InterPro" id="IPR035957">
    <property type="entry name" value="Crust_neurohorm_sf"/>
</dbReference>
<dbReference type="Pfam" id="PF01147">
    <property type="entry name" value="Crust_neurohorm"/>
    <property type="match status" value="1"/>
</dbReference>
<comment type="similarity">
    <text evidence="1">Belongs to the arthropod CHH/MIH/GIH/VIH hormone family.</text>
</comment>
<dbReference type="GO" id="GO:0007623">
    <property type="term" value="P:circadian rhythm"/>
    <property type="evidence" value="ECO:0007669"/>
    <property type="project" value="TreeGrafter"/>
</dbReference>
<dbReference type="Gene3D" id="1.10.2010.10">
    <property type="entry name" value="Crustacean CHH/MIH/GIH neurohormone"/>
    <property type="match status" value="1"/>
</dbReference>
<evidence type="ECO:0000256" key="1">
    <source>
        <dbReference type="ARBA" id="ARBA00005447"/>
    </source>
</evidence>
<dbReference type="InterPro" id="IPR031098">
    <property type="entry name" value="Crust_neurohorm"/>
</dbReference>
<dbReference type="SUPFAM" id="SSF81778">
    <property type="entry name" value="Crustacean CHH/MIH/GIH neurohormone"/>
    <property type="match status" value="1"/>
</dbReference>
<protein>
    <submittedName>
        <fullName evidence="4">Uncharacterized protein</fullName>
    </submittedName>
</protein>
<sequence>MKKCKVHVNLPLYIVMDRVCELCHDFYSHEKPNMRMECRSNCFRSESYKKCLNLFEPSISSDFSTSELGFSINKSLMR</sequence>
<name>A0A915E7R0_9BILA</name>
<reference evidence="4" key="1">
    <citation type="submission" date="2022-11" db="UniProtKB">
        <authorList>
            <consortium name="WormBaseParasite"/>
        </authorList>
    </citation>
    <scope>IDENTIFICATION</scope>
</reference>
<feature type="disulfide bond" evidence="2">
    <location>
        <begin position="23"/>
        <end position="51"/>
    </location>
</feature>
<dbReference type="PANTHER" id="PTHR35981">
    <property type="entry name" value="ION TRANSPORT PEPTIDE, ISOFORM C"/>
    <property type="match status" value="1"/>
</dbReference>
<dbReference type="PANTHER" id="PTHR35981:SF2">
    <property type="entry name" value="ION TRANSPORT PEPTIDE, ISOFORM C"/>
    <property type="match status" value="1"/>
</dbReference>
<accession>A0A915E7R0</accession>
<keyword evidence="3" id="KW-1185">Reference proteome</keyword>